<protein>
    <submittedName>
        <fullName evidence="1">Uncharacterized protein</fullName>
    </submittedName>
</protein>
<reference evidence="1" key="3">
    <citation type="journal article" name="MicrobiologyOpen">
        <title>Whole-genome comparison between the type strain of Halobacterium salinarum (DSM 3754(T)) and the laboratory strains R1 and NRC-1.</title>
        <authorList>
            <person name="Pfeiffer F."/>
            <person name="Losensky G."/>
            <person name="Marchfelder A."/>
            <person name="Habermann B."/>
            <person name="Dyall-Smith M."/>
        </authorList>
    </citation>
    <scope>NUCLEOTIDE SEQUENCE</scope>
    <source>
        <strain evidence="1">91-R6</strain>
    </source>
</reference>
<evidence type="ECO:0000313" key="4">
    <source>
        <dbReference type="Proteomes" id="UP000323075"/>
    </source>
</evidence>
<reference evidence="1 3" key="1">
    <citation type="journal article" date="2019" name="Microbiol. Resour. Announc.">
        <title>The Genome Sequence of the Halobacterium salinarum Type Strain Is Closely Related to That of Laboratory Strains NRC-1 and R1.</title>
        <authorList>
            <person name="Pfeiffer F."/>
            <person name="Marchfelder A."/>
            <person name="Habermann B."/>
            <person name="Dyall-Smith M.L."/>
        </authorList>
    </citation>
    <scope>NUCLEOTIDE SEQUENCE [LARGE SCALE GENOMIC DNA]</scope>
    <source>
        <strain evidence="1">91-R6</strain>
        <strain evidence="3">ATCC 33171 / DSM 3754 / JCM 8978 / NBRC 102687 / NCIMB 764 / 91-R6</strain>
    </source>
</reference>
<gene>
    <name evidence="2" type="ORF">APQ99_02382</name>
    <name evidence="1" type="ORF">HBSAL_06260</name>
</gene>
<evidence type="ECO:0000313" key="1">
    <source>
        <dbReference type="EMBL" id="QCC44910.1"/>
    </source>
</evidence>
<dbReference type="Proteomes" id="UP000296216">
    <property type="component" value="Chromosome"/>
</dbReference>
<evidence type="ECO:0000313" key="3">
    <source>
        <dbReference type="Proteomes" id="UP000296216"/>
    </source>
</evidence>
<dbReference type="RefSeq" id="WP_136361377.1">
    <property type="nucleotide sequence ID" value="NZ_VRYN01000017.1"/>
</dbReference>
<evidence type="ECO:0000313" key="2">
    <source>
        <dbReference type="EMBL" id="TYO73673.1"/>
    </source>
</evidence>
<dbReference type="GeneID" id="39855094"/>
<dbReference type="AlphaFoldDB" id="A0A4D6GT21"/>
<name>A0A4D6GT21_HALS9</name>
<reference evidence="2 4" key="2">
    <citation type="submission" date="2019-07" db="EMBL/GenBank/DDBJ databases">
        <title>Genomic Encyclopedia of Archaeal and Bacterial Type Strains, Phase II (KMG-II): from individual species to whole genera.</title>
        <authorList>
            <person name="Goeker M."/>
        </authorList>
    </citation>
    <scope>NUCLEOTIDE SEQUENCE [LARGE SCALE GENOMIC DNA]</scope>
    <source>
        <strain evidence="2 4">DSM 3754</strain>
    </source>
</reference>
<organism evidence="1 3">
    <name type="scientific">Halobacterium salinarum (strain ATCC 33171 / DSM 3754 / JCM 8978 / NBRC 102687 / NCIMB 764 / 91-R6)</name>
    <dbReference type="NCBI Taxonomy" id="2597657"/>
    <lineage>
        <taxon>Archaea</taxon>
        <taxon>Methanobacteriati</taxon>
        <taxon>Methanobacteriota</taxon>
        <taxon>Stenosarchaea group</taxon>
        <taxon>Halobacteria</taxon>
        <taxon>Halobacteriales</taxon>
        <taxon>Halobacteriaceae</taxon>
        <taxon>Halobacterium</taxon>
    </lineage>
</organism>
<accession>A0A4D6GT21</accession>
<dbReference type="Proteomes" id="UP000323075">
    <property type="component" value="Unassembled WGS sequence"/>
</dbReference>
<dbReference type="EMBL" id="CP038631">
    <property type="protein sequence ID" value="QCC44910.1"/>
    <property type="molecule type" value="Genomic_DNA"/>
</dbReference>
<dbReference type="EMBL" id="VRYN01000017">
    <property type="protein sequence ID" value="TYO73673.1"/>
    <property type="molecule type" value="Genomic_DNA"/>
</dbReference>
<proteinExistence type="predicted"/>
<sequence>MSQQTLPVDVVKTLFDEHEQRPELWIPTSDDGFTRTGVIHATPPTDPDYAHKLTDEGSAVAETTTRLAKDFEAPIEVQTYPRPVPRSRPDIEAVTCHVFHIAPHFVDGRALQSKVRDFDGKVVNSGLDAAHKIVEEAFPDVYEVEVGEFDLNPISAGGSVSTCRLVNEDSKEVSGVGKVTTDSMADVFDALTHAREPFVHQLIVEPGDGKFYITSRLAPLSPDYTFEGKRGVARLLKEGANADLARAFNNVGVTSNFNIDIDDYLDIEYNHQINGRTTHTVTYKDGMRKRYDTKLQHRKKVDALIDAVLGHTEFSRLLRGSTGWKSTLKDYEYYGRFWIPPATIGYFTETYAHYYDHDPWQHTVRGAPVFTPREIGDIDIRTDWQTPNLEIDEETRHQTDGTDEHLKLGQDFTTFGRARGDDITRVEQDGTTQPDQLLTTDNGYINLLEKKVESDIVHVEPEWENSSKPANILTNVERAVAADRHVILVFKSEAAADRAYTALRTTFRELTDHGARTFQGDVFPEIDGEMLVTPESESTWYLTDDDMLVHVIDGEVVTCCPAEADLTTVEHGCATARYEDGKYIVTTRDGETLIYENEAAFKRDWTRVTMPHVPIDISYLQYVTIMYKTDTASEDTGDFVEYEATPAWERANGKQNRYSEFGAEIAEDFLVEAPGAELNVKKCHTAMMGLYRWCTNKSAPDKEWFSRGLPDHIKRKDTTDGKKALSDHTWVFSRGLVSPHLPSVDAEIDLTL</sequence>